<keyword evidence="4" id="KW-1185">Reference proteome</keyword>
<dbReference type="PANTHER" id="PTHR37984:SF5">
    <property type="entry name" value="PROTEIN NYNRIN-LIKE"/>
    <property type="match status" value="1"/>
</dbReference>
<dbReference type="SUPFAM" id="SSF56672">
    <property type="entry name" value="DNA/RNA polymerases"/>
    <property type="match status" value="1"/>
</dbReference>
<dbReference type="InterPro" id="IPR043502">
    <property type="entry name" value="DNA/RNA_pol_sf"/>
</dbReference>
<evidence type="ECO:0000256" key="1">
    <source>
        <dbReference type="SAM" id="MobiDB-lite"/>
    </source>
</evidence>
<evidence type="ECO:0000313" key="4">
    <source>
        <dbReference type="Proteomes" id="UP001558652"/>
    </source>
</evidence>
<name>A0ABD0YAN7_9HEMI</name>
<dbReference type="PANTHER" id="PTHR37984">
    <property type="entry name" value="PROTEIN CBG26694"/>
    <property type="match status" value="1"/>
</dbReference>
<comment type="caution">
    <text evidence="3">The sequence shown here is derived from an EMBL/GenBank/DDBJ whole genome shotgun (WGS) entry which is preliminary data.</text>
</comment>
<dbReference type="AlphaFoldDB" id="A0ABD0YAN7"/>
<dbReference type="Proteomes" id="UP001558652">
    <property type="component" value="Unassembled WGS sequence"/>
</dbReference>
<dbReference type="InterPro" id="IPR000477">
    <property type="entry name" value="RT_dom"/>
</dbReference>
<dbReference type="InterPro" id="IPR043128">
    <property type="entry name" value="Rev_trsase/Diguanyl_cyclase"/>
</dbReference>
<evidence type="ECO:0000313" key="3">
    <source>
        <dbReference type="EMBL" id="KAL1109954.1"/>
    </source>
</evidence>
<proteinExistence type="predicted"/>
<dbReference type="Gene3D" id="3.30.70.270">
    <property type="match status" value="1"/>
</dbReference>
<evidence type="ECO:0000259" key="2">
    <source>
        <dbReference type="PROSITE" id="PS50878"/>
    </source>
</evidence>
<dbReference type="EMBL" id="JBFDAA010000115">
    <property type="protein sequence ID" value="KAL1109954.1"/>
    <property type="molecule type" value="Genomic_DNA"/>
</dbReference>
<dbReference type="Pfam" id="PF00078">
    <property type="entry name" value="RVT_1"/>
    <property type="match status" value="1"/>
</dbReference>
<feature type="domain" description="Reverse transcriptase" evidence="2">
    <location>
        <begin position="1"/>
        <end position="86"/>
    </location>
</feature>
<feature type="region of interest" description="Disordered" evidence="1">
    <location>
        <begin position="111"/>
        <end position="147"/>
    </location>
</feature>
<gene>
    <name evidence="3" type="ORF">AAG570_014111</name>
</gene>
<reference evidence="3 4" key="1">
    <citation type="submission" date="2024-07" db="EMBL/GenBank/DDBJ databases">
        <title>Chromosome-level genome assembly of the water stick insect Ranatra chinensis (Heteroptera: Nepidae).</title>
        <authorList>
            <person name="Liu X."/>
        </authorList>
    </citation>
    <scope>NUCLEOTIDE SEQUENCE [LARGE SCALE GENOMIC DNA]</scope>
    <source>
        <strain evidence="3">Cailab_2021Rc</strain>
        <tissue evidence="3">Muscle</tissue>
    </source>
</reference>
<dbReference type="InterPro" id="IPR050951">
    <property type="entry name" value="Retrovirus_Pol_polyprotein"/>
</dbReference>
<protein>
    <recommendedName>
        <fullName evidence="2">Reverse transcriptase domain-containing protein</fullName>
    </recommendedName>
</protein>
<sequence>MDEFLEGLDEGAVQVYMDDIIVFSRSEQEHGEHLVQLLRRLKEFGLKVSRGKTMFFLPSETHVRRVEISARVSRWKERLAAYSFTISHNKGKDNGVADCLSRMVNALDAPTPSPGVAVEEPDLPTVQVPASRETPSRSPEPDRRNVESRVMTGLSDTLNDKAIQLVARIVSGDTVRSTNLEDRTKSLTKMVAEELARCEVCARAEYVRTPQETPQMVTPTPEKPLEVVEAEMALMLLALSPTLKPIAILIDLYIVNV</sequence>
<dbReference type="PROSITE" id="PS50878">
    <property type="entry name" value="RT_POL"/>
    <property type="match status" value="1"/>
</dbReference>
<accession>A0ABD0YAN7</accession>
<dbReference type="GO" id="GO:0071897">
    <property type="term" value="P:DNA biosynthetic process"/>
    <property type="evidence" value="ECO:0007669"/>
    <property type="project" value="UniProtKB-ARBA"/>
</dbReference>
<organism evidence="3 4">
    <name type="scientific">Ranatra chinensis</name>
    <dbReference type="NCBI Taxonomy" id="642074"/>
    <lineage>
        <taxon>Eukaryota</taxon>
        <taxon>Metazoa</taxon>
        <taxon>Ecdysozoa</taxon>
        <taxon>Arthropoda</taxon>
        <taxon>Hexapoda</taxon>
        <taxon>Insecta</taxon>
        <taxon>Pterygota</taxon>
        <taxon>Neoptera</taxon>
        <taxon>Paraneoptera</taxon>
        <taxon>Hemiptera</taxon>
        <taxon>Heteroptera</taxon>
        <taxon>Panheteroptera</taxon>
        <taxon>Nepomorpha</taxon>
        <taxon>Nepidae</taxon>
        <taxon>Ranatrinae</taxon>
        <taxon>Ranatra</taxon>
    </lineage>
</organism>